<sequence>WLHVNTASLSHSGPRPTRLLAHHKSQWHVRRVQAPYQSPIHALKKWVLLDLGCLTSIRQPVLRLLNEQPPNKIPGSKTDGGSCRELQRLPDHIEKGPYVLGKTHSIRRESFSNNTLSFEQVVTRTRLVKAHNIFICNIAGRVEY</sequence>
<organism evidence="1 2">
    <name type="scientific">Striga asiatica</name>
    <name type="common">Asiatic witchweed</name>
    <name type="synonym">Buchnera asiatica</name>
    <dbReference type="NCBI Taxonomy" id="4170"/>
    <lineage>
        <taxon>Eukaryota</taxon>
        <taxon>Viridiplantae</taxon>
        <taxon>Streptophyta</taxon>
        <taxon>Embryophyta</taxon>
        <taxon>Tracheophyta</taxon>
        <taxon>Spermatophyta</taxon>
        <taxon>Magnoliopsida</taxon>
        <taxon>eudicotyledons</taxon>
        <taxon>Gunneridae</taxon>
        <taxon>Pentapetalae</taxon>
        <taxon>asterids</taxon>
        <taxon>lamiids</taxon>
        <taxon>Lamiales</taxon>
        <taxon>Orobanchaceae</taxon>
        <taxon>Buchnereae</taxon>
        <taxon>Striga</taxon>
    </lineage>
</organism>
<dbReference type="Proteomes" id="UP000325081">
    <property type="component" value="Unassembled WGS sequence"/>
</dbReference>
<reference evidence="2" key="1">
    <citation type="journal article" date="2019" name="Curr. Biol.">
        <title>Genome Sequence of Striga asiatica Provides Insight into the Evolution of Plant Parasitism.</title>
        <authorList>
            <person name="Yoshida S."/>
            <person name="Kim S."/>
            <person name="Wafula E.K."/>
            <person name="Tanskanen J."/>
            <person name="Kim Y.M."/>
            <person name="Honaas L."/>
            <person name="Yang Z."/>
            <person name="Spallek T."/>
            <person name="Conn C.E."/>
            <person name="Ichihashi Y."/>
            <person name="Cheong K."/>
            <person name="Cui S."/>
            <person name="Der J.P."/>
            <person name="Gundlach H."/>
            <person name="Jiao Y."/>
            <person name="Hori C."/>
            <person name="Ishida J.K."/>
            <person name="Kasahara H."/>
            <person name="Kiba T."/>
            <person name="Kim M.S."/>
            <person name="Koo N."/>
            <person name="Laohavisit A."/>
            <person name="Lee Y.H."/>
            <person name="Lumba S."/>
            <person name="McCourt P."/>
            <person name="Mortimer J.C."/>
            <person name="Mutuku J.M."/>
            <person name="Nomura T."/>
            <person name="Sasaki-Sekimoto Y."/>
            <person name="Seto Y."/>
            <person name="Wang Y."/>
            <person name="Wakatake T."/>
            <person name="Sakakibara H."/>
            <person name="Demura T."/>
            <person name="Yamaguchi S."/>
            <person name="Yoneyama K."/>
            <person name="Manabe R.I."/>
            <person name="Nelson D.C."/>
            <person name="Schulman A.H."/>
            <person name="Timko M.P."/>
            <person name="dePamphilis C.W."/>
            <person name="Choi D."/>
            <person name="Shirasu K."/>
        </authorList>
    </citation>
    <scope>NUCLEOTIDE SEQUENCE [LARGE SCALE GENOMIC DNA]</scope>
    <source>
        <strain evidence="2">cv. UVA1</strain>
    </source>
</reference>
<keyword evidence="2" id="KW-1185">Reference proteome</keyword>
<protein>
    <submittedName>
        <fullName evidence="1">DNA mismatch repair protein Mlh1</fullName>
    </submittedName>
</protein>
<comment type="caution">
    <text evidence="1">The sequence shown here is derived from an EMBL/GenBank/DDBJ whole genome shotgun (WGS) entry which is preliminary data.</text>
</comment>
<feature type="non-terminal residue" evidence="1">
    <location>
        <position position="1"/>
    </location>
</feature>
<dbReference type="EMBL" id="BKCP01004383">
    <property type="protein sequence ID" value="GER30707.1"/>
    <property type="molecule type" value="Genomic_DNA"/>
</dbReference>
<gene>
    <name evidence="1" type="ORF">STAS_06671</name>
</gene>
<accession>A0A5A7PEG9</accession>
<dbReference type="AlphaFoldDB" id="A0A5A7PEG9"/>
<name>A0A5A7PEG9_STRAF</name>
<proteinExistence type="predicted"/>
<evidence type="ECO:0000313" key="1">
    <source>
        <dbReference type="EMBL" id="GER30707.1"/>
    </source>
</evidence>
<evidence type="ECO:0000313" key="2">
    <source>
        <dbReference type="Proteomes" id="UP000325081"/>
    </source>
</evidence>